<dbReference type="VEuPathDB" id="CryptoDB:Vbra_4543"/>
<evidence type="ECO:0000313" key="2">
    <source>
        <dbReference type="EMBL" id="CEM29807.1"/>
    </source>
</evidence>
<proteinExistence type="predicted"/>
<sequence>MALAARFRPLMAFPTHIAYPRWPFWPSQPPANPPLRRGSVIPADLSVEDSLLSSVSTLAWPRWTPSPRQTALVFTNPDAGRPPASSLQRPERLTRWPMRRPPHHVPHQPSQQPTPSPEHNDFRATFPVFQRSQDIPTGDRLLELREDNRLETMQRILDLKDPHQQLRQPLTEQVDYSDLCEIYMTIHPVPWPSPLPTHA</sequence>
<keyword evidence="3" id="KW-1185">Reference proteome</keyword>
<evidence type="ECO:0000256" key="1">
    <source>
        <dbReference type="SAM" id="MobiDB-lite"/>
    </source>
</evidence>
<accession>A0A0G4GIZ1</accession>
<gene>
    <name evidence="2" type="ORF">Vbra_4543</name>
</gene>
<feature type="compositionally biased region" description="Basic residues" evidence="1">
    <location>
        <begin position="97"/>
        <end position="106"/>
    </location>
</feature>
<organism evidence="2 3">
    <name type="scientific">Vitrella brassicaformis (strain CCMP3155)</name>
    <dbReference type="NCBI Taxonomy" id="1169540"/>
    <lineage>
        <taxon>Eukaryota</taxon>
        <taxon>Sar</taxon>
        <taxon>Alveolata</taxon>
        <taxon>Colpodellida</taxon>
        <taxon>Vitrellaceae</taxon>
        <taxon>Vitrella</taxon>
    </lineage>
</organism>
<dbReference type="Proteomes" id="UP000041254">
    <property type="component" value="Unassembled WGS sequence"/>
</dbReference>
<reference evidence="2 3" key="1">
    <citation type="submission" date="2014-11" db="EMBL/GenBank/DDBJ databases">
        <authorList>
            <person name="Zhu J."/>
            <person name="Qi W."/>
            <person name="Song R."/>
        </authorList>
    </citation>
    <scope>NUCLEOTIDE SEQUENCE [LARGE SCALE GENOMIC DNA]</scope>
</reference>
<feature type="region of interest" description="Disordered" evidence="1">
    <location>
        <begin position="97"/>
        <end position="121"/>
    </location>
</feature>
<protein>
    <submittedName>
        <fullName evidence="2">Uncharacterized protein</fullName>
    </submittedName>
</protein>
<dbReference type="InParanoid" id="A0A0G4GIZ1"/>
<name>A0A0G4GIZ1_VITBC</name>
<dbReference type="AlphaFoldDB" id="A0A0G4GIZ1"/>
<evidence type="ECO:0000313" key="3">
    <source>
        <dbReference type="Proteomes" id="UP000041254"/>
    </source>
</evidence>
<dbReference type="EMBL" id="CDMY01000681">
    <property type="protein sequence ID" value="CEM29807.1"/>
    <property type="molecule type" value="Genomic_DNA"/>
</dbReference>